<dbReference type="InterPro" id="IPR020846">
    <property type="entry name" value="MFS_dom"/>
</dbReference>
<keyword evidence="8" id="KW-1185">Reference proteome</keyword>
<dbReference type="PANTHER" id="PTHR21576">
    <property type="entry name" value="UNCHARACTERIZED NODULIN-LIKE PROTEIN"/>
    <property type="match status" value="1"/>
</dbReference>
<dbReference type="InterPro" id="IPR011701">
    <property type="entry name" value="MFS"/>
</dbReference>
<dbReference type="Gene3D" id="1.20.1250.20">
    <property type="entry name" value="MFS general substrate transporter like domains"/>
    <property type="match status" value="2"/>
</dbReference>
<dbReference type="STRING" id="857566.A0A1E3PII5"/>
<sequence>MKMPLFKRYLVIFACFLTSLGCGTMYVYSAYAPQLTDRLGLTATQSTLIGEAGTIGISLMGIISGRIIDRFGTTIPVFCGAILLFAGYSILAMAYLNVISVIPLLCLAIWMVGFGSVLGSGASIKAASLNFPKSRGTATAFPTSAFGLSAFIFSTLGGLAFKGDTHGFLLLLGITTGALVLIGSIFIKIYPQTPENSVDGNISTISPANNDAVTIGCETEAEDEFLKTATFEQIKSRGSFIIRAKSLSSRRPSMLQIAASVMSSSLNSNTLETRSNSTSSTSLPVFPDVFNDTPQVEMSENSYLLPKNNSFSRLSQTSKRTTRPLVLAHKPSTFEVSGLELLKIKDFWSHFIITGIVSGVGQMYIYCVGFLIRALINYEDPNTSLADMQHMQSFHVGLISILSFMGRLMSGVTSDMVVKRWNLQRMWLILISLLLMLTGYASVMVISTVDNLWISSVFIGLSYGVFFGCYPAIVGELFGSTVKFSQNYGLVTSSPVIFTYIFNLIFGKVYDSHVEHDISKTKGHHAMCLIGKDCYTEAFKFGILAIVFCFLLIVYLMYRHYLFIELEKIEEQERYEQVEPPFNSYY</sequence>
<reference evidence="7 8" key="1">
    <citation type="journal article" date="2016" name="Proc. Natl. Acad. Sci. U.S.A.">
        <title>Comparative genomics of biotechnologically important yeasts.</title>
        <authorList>
            <person name="Riley R."/>
            <person name="Haridas S."/>
            <person name="Wolfe K.H."/>
            <person name="Lopes M.R."/>
            <person name="Hittinger C.T."/>
            <person name="Goeker M."/>
            <person name="Salamov A.A."/>
            <person name="Wisecaver J.H."/>
            <person name="Long T.M."/>
            <person name="Calvey C.H."/>
            <person name="Aerts A.L."/>
            <person name="Barry K.W."/>
            <person name="Choi C."/>
            <person name="Clum A."/>
            <person name="Coughlan A.Y."/>
            <person name="Deshpande S."/>
            <person name="Douglass A.P."/>
            <person name="Hanson S.J."/>
            <person name="Klenk H.-P."/>
            <person name="LaButti K.M."/>
            <person name="Lapidus A."/>
            <person name="Lindquist E.A."/>
            <person name="Lipzen A.M."/>
            <person name="Meier-Kolthoff J.P."/>
            <person name="Ohm R.A."/>
            <person name="Otillar R.P."/>
            <person name="Pangilinan J.L."/>
            <person name="Peng Y."/>
            <person name="Rokas A."/>
            <person name="Rosa C.A."/>
            <person name="Scheuner C."/>
            <person name="Sibirny A.A."/>
            <person name="Slot J.C."/>
            <person name="Stielow J.B."/>
            <person name="Sun H."/>
            <person name="Kurtzman C.P."/>
            <person name="Blackwell M."/>
            <person name="Grigoriev I.V."/>
            <person name="Jeffries T.W."/>
        </authorList>
    </citation>
    <scope>NUCLEOTIDE SEQUENCE [LARGE SCALE GENOMIC DNA]</scope>
    <source>
        <strain evidence="7 8">DSM 6958</strain>
    </source>
</reference>
<dbReference type="InterPro" id="IPR036259">
    <property type="entry name" value="MFS_trans_sf"/>
</dbReference>
<evidence type="ECO:0000313" key="8">
    <source>
        <dbReference type="Proteomes" id="UP000095009"/>
    </source>
</evidence>
<evidence type="ECO:0000313" key="7">
    <source>
        <dbReference type="EMBL" id="ODQ65229.1"/>
    </source>
</evidence>
<comment type="subcellular location">
    <subcellularLocation>
        <location evidence="1">Membrane</location>
        <topology evidence="1">Multi-pass membrane protein</topology>
    </subcellularLocation>
</comment>
<dbReference type="Pfam" id="PF07690">
    <property type="entry name" value="MFS_1"/>
    <property type="match status" value="1"/>
</dbReference>
<feature type="transmembrane region" description="Helical" evidence="5">
    <location>
        <begin position="75"/>
        <end position="96"/>
    </location>
</feature>
<protein>
    <submittedName>
        <fullName evidence="7">MFS general substrate transporter</fullName>
    </submittedName>
</protein>
<feature type="domain" description="Major facilitator superfamily (MFS) profile" evidence="6">
    <location>
        <begin position="7"/>
        <end position="567"/>
    </location>
</feature>
<dbReference type="PROSITE" id="PS51257">
    <property type="entry name" value="PROKAR_LIPOPROTEIN"/>
    <property type="match status" value="1"/>
</dbReference>
<name>A0A1E3PII5_9ASCO</name>
<dbReference type="PROSITE" id="PS50850">
    <property type="entry name" value="MFS"/>
    <property type="match status" value="1"/>
</dbReference>
<proteinExistence type="predicted"/>
<dbReference type="PANTHER" id="PTHR21576:SF158">
    <property type="entry name" value="RIBOSOMAL RNA-PROCESSING PROTEIN 12-LIKE CONSERVED DOMAIN-CONTAINING PROTEIN"/>
    <property type="match status" value="1"/>
</dbReference>
<feature type="transmembrane region" description="Helical" evidence="5">
    <location>
        <begin position="487"/>
        <end position="506"/>
    </location>
</feature>
<feature type="transmembrane region" description="Helical" evidence="5">
    <location>
        <begin position="167"/>
        <end position="187"/>
    </location>
</feature>
<gene>
    <name evidence="7" type="ORF">NADFUDRAFT_83269</name>
</gene>
<evidence type="ECO:0000256" key="2">
    <source>
        <dbReference type="ARBA" id="ARBA00022692"/>
    </source>
</evidence>
<accession>A0A1E3PII5</accession>
<dbReference type="Proteomes" id="UP000095009">
    <property type="component" value="Unassembled WGS sequence"/>
</dbReference>
<dbReference type="AlphaFoldDB" id="A0A1E3PII5"/>
<keyword evidence="2 5" id="KW-0812">Transmembrane</keyword>
<organism evidence="7 8">
    <name type="scientific">Nadsonia fulvescens var. elongata DSM 6958</name>
    <dbReference type="NCBI Taxonomy" id="857566"/>
    <lineage>
        <taxon>Eukaryota</taxon>
        <taxon>Fungi</taxon>
        <taxon>Dikarya</taxon>
        <taxon>Ascomycota</taxon>
        <taxon>Saccharomycotina</taxon>
        <taxon>Dipodascomycetes</taxon>
        <taxon>Dipodascales</taxon>
        <taxon>Dipodascales incertae sedis</taxon>
        <taxon>Nadsonia</taxon>
    </lineage>
</organism>
<feature type="transmembrane region" description="Helical" evidence="5">
    <location>
        <begin position="136"/>
        <end position="161"/>
    </location>
</feature>
<keyword evidence="3 5" id="KW-1133">Transmembrane helix</keyword>
<feature type="transmembrane region" description="Helical" evidence="5">
    <location>
        <begin position="396"/>
        <end position="414"/>
    </location>
</feature>
<evidence type="ECO:0000256" key="5">
    <source>
        <dbReference type="SAM" id="Phobius"/>
    </source>
</evidence>
<feature type="transmembrane region" description="Helical" evidence="5">
    <location>
        <begin position="102"/>
        <end position="124"/>
    </location>
</feature>
<evidence type="ECO:0000259" key="6">
    <source>
        <dbReference type="PROSITE" id="PS50850"/>
    </source>
</evidence>
<dbReference type="GO" id="GO:0000329">
    <property type="term" value="C:fungal-type vacuole membrane"/>
    <property type="evidence" value="ECO:0007669"/>
    <property type="project" value="TreeGrafter"/>
</dbReference>
<feature type="transmembrane region" description="Helical" evidence="5">
    <location>
        <begin position="39"/>
        <end position="63"/>
    </location>
</feature>
<feature type="transmembrane region" description="Helical" evidence="5">
    <location>
        <begin position="539"/>
        <end position="558"/>
    </location>
</feature>
<keyword evidence="4 5" id="KW-0472">Membrane</keyword>
<feature type="transmembrane region" description="Helical" evidence="5">
    <location>
        <begin position="426"/>
        <end position="446"/>
    </location>
</feature>
<dbReference type="EMBL" id="KV454410">
    <property type="protein sequence ID" value="ODQ65229.1"/>
    <property type="molecule type" value="Genomic_DNA"/>
</dbReference>
<feature type="transmembrane region" description="Helical" evidence="5">
    <location>
        <begin position="452"/>
        <end position="475"/>
    </location>
</feature>
<evidence type="ECO:0000256" key="1">
    <source>
        <dbReference type="ARBA" id="ARBA00004141"/>
    </source>
</evidence>
<dbReference type="SUPFAM" id="SSF103473">
    <property type="entry name" value="MFS general substrate transporter"/>
    <property type="match status" value="1"/>
</dbReference>
<feature type="transmembrane region" description="Helical" evidence="5">
    <location>
        <begin position="351"/>
        <end position="376"/>
    </location>
</feature>
<evidence type="ECO:0000256" key="3">
    <source>
        <dbReference type="ARBA" id="ARBA00022989"/>
    </source>
</evidence>
<evidence type="ECO:0000256" key="4">
    <source>
        <dbReference type="ARBA" id="ARBA00023136"/>
    </source>
</evidence>
<dbReference type="GO" id="GO:0022857">
    <property type="term" value="F:transmembrane transporter activity"/>
    <property type="evidence" value="ECO:0007669"/>
    <property type="project" value="InterPro"/>
</dbReference>
<dbReference type="OrthoDB" id="410267at2759"/>